<evidence type="ECO:0000313" key="2">
    <source>
        <dbReference type="Proteomes" id="UP000177622"/>
    </source>
</evidence>
<organism evidence="1 2">
    <name type="scientific">Penicillium arizonense</name>
    <dbReference type="NCBI Taxonomy" id="1835702"/>
    <lineage>
        <taxon>Eukaryota</taxon>
        <taxon>Fungi</taxon>
        <taxon>Dikarya</taxon>
        <taxon>Ascomycota</taxon>
        <taxon>Pezizomycotina</taxon>
        <taxon>Eurotiomycetes</taxon>
        <taxon>Eurotiomycetidae</taxon>
        <taxon>Eurotiales</taxon>
        <taxon>Aspergillaceae</taxon>
        <taxon>Penicillium</taxon>
    </lineage>
</organism>
<dbReference type="EMBL" id="LXJU01000005">
    <property type="protein sequence ID" value="OGE55121.1"/>
    <property type="molecule type" value="Genomic_DNA"/>
</dbReference>
<name>A0A1F5LQG6_PENAI</name>
<dbReference type="STRING" id="1835702.A0A1F5LQG6"/>
<dbReference type="AlphaFoldDB" id="A0A1F5LQG6"/>
<keyword evidence="2" id="KW-1185">Reference proteome</keyword>
<proteinExistence type="predicted"/>
<comment type="caution">
    <text evidence="1">The sequence shown here is derived from an EMBL/GenBank/DDBJ whole genome shotgun (WGS) entry which is preliminary data.</text>
</comment>
<accession>A0A1F5LQG6</accession>
<dbReference type="OrthoDB" id="4802432at2759"/>
<dbReference type="Proteomes" id="UP000177622">
    <property type="component" value="Unassembled WGS sequence"/>
</dbReference>
<gene>
    <name evidence="1" type="ORF">PENARI_c005G06216</name>
</gene>
<protein>
    <submittedName>
        <fullName evidence="1">Uncharacterized protein</fullName>
    </submittedName>
</protein>
<reference evidence="1 2" key="1">
    <citation type="journal article" date="2016" name="Sci. Rep.">
        <title>Penicillium arizonense, a new, genome sequenced fungal species, reveals a high chemical diversity in secreted metabolites.</title>
        <authorList>
            <person name="Grijseels S."/>
            <person name="Nielsen J.C."/>
            <person name="Randelovic M."/>
            <person name="Nielsen J."/>
            <person name="Nielsen K.F."/>
            <person name="Workman M."/>
            <person name="Frisvad J.C."/>
        </authorList>
    </citation>
    <scope>NUCLEOTIDE SEQUENCE [LARGE SCALE GENOMIC DNA]</scope>
    <source>
        <strain evidence="1 2">CBS 141311</strain>
    </source>
</reference>
<dbReference type="GeneID" id="34574525"/>
<dbReference type="RefSeq" id="XP_022490551.1">
    <property type="nucleotide sequence ID" value="XM_022629791.1"/>
</dbReference>
<sequence>MVEVTNMPGWLPSGEFHYEFSAERQAEIDEINEQNDWLAEICDTERGWWGREVRIEEHFQRLFMSLGYAAQRMPCLKSLKFGVDEDDHFNLEFQNADENTLEWQSNYEFRPDSRVAKAWGFGLDDVNMEDQSPVICTVKFLDSPSNEPKSRLLD</sequence>
<evidence type="ECO:0000313" key="1">
    <source>
        <dbReference type="EMBL" id="OGE55121.1"/>
    </source>
</evidence>